<dbReference type="AlphaFoldDB" id="A0A1S3K961"/>
<feature type="region of interest" description="Disordered" evidence="2">
    <location>
        <begin position="191"/>
        <end position="211"/>
    </location>
</feature>
<keyword evidence="1" id="KW-0175">Coiled coil</keyword>
<protein>
    <submittedName>
        <fullName evidence="4">Uncharacterized protein LOC106179815</fullName>
    </submittedName>
</protein>
<feature type="compositionally biased region" description="Basic and acidic residues" evidence="2">
    <location>
        <begin position="150"/>
        <end position="169"/>
    </location>
</feature>
<accession>A0A1S3K961</accession>
<proteinExistence type="predicted"/>
<evidence type="ECO:0000256" key="2">
    <source>
        <dbReference type="SAM" id="MobiDB-lite"/>
    </source>
</evidence>
<name>A0A1S3K961_LINAN</name>
<keyword evidence="3" id="KW-1185">Reference proteome</keyword>
<organism evidence="3 4">
    <name type="scientific">Lingula anatina</name>
    <name type="common">Brachiopod</name>
    <name type="synonym">Lingula unguis</name>
    <dbReference type="NCBI Taxonomy" id="7574"/>
    <lineage>
        <taxon>Eukaryota</taxon>
        <taxon>Metazoa</taxon>
        <taxon>Spiralia</taxon>
        <taxon>Lophotrochozoa</taxon>
        <taxon>Brachiopoda</taxon>
        <taxon>Linguliformea</taxon>
        <taxon>Lingulata</taxon>
        <taxon>Lingulida</taxon>
        <taxon>Linguloidea</taxon>
        <taxon>Lingulidae</taxon>
        <taxon>Lingula</taxon>
    </lineage>
</organism>
<evidence type="ECO:0000313" key="3">
    <source>
        <dbReference type="Proteomes" id="UP000085678"/>
    </source>
</evidence>
<feature type="coiled-coil region" evidence="1">
    <location>
        <begin position="319"/>
        <end position="354"/>
    </location>
</feature>
<evidence type="ECO:0000313" key="4">
    <source>
        <dbReference type="RefSeq" id="XP_013419037.1"/>
    </source>
</evidence>
<dbReference type="InParanoid" id="A0A1S3K961"/>
<gene>
    <name evidence="4" type="primary">LOC106179815</name>
</gene>
<dbReference type="KEGG" id="lak:106179815"/>
<sequence length="441" mass="50872">MLLPQIDIGVRNTTSLSDLKRLRSFMNDYIVKERRRKQKLSKSDEHLPILSFDSTSSVRGDGMAVNLQGEATKSVYRSELKFEPILTSAGRKAKFGPAPGRPNNKKHGESVSNVNADTKGKMAPKDENSAKLNQNITDKDKPKPPKKKKEKEQNLHSEQEGKEKLTLGKSELIPEKKLLERRSSFIELFKQKPKNQHQTAKPPADYEPPQVHSSLDFPSPYVSQLGHPMHRHLRSQTQIAVRPSPEEEERMIDIQRRKIVRSRSVQAKRSAASALLARDKKTLQFKRAKAVYKVNVEEERALRQKTFYDSLEKLQLQHVMDHNKRIKDESRKRDEALNKRHRELTELHDRFERERTQRWNSQYVSSKRFNTDIKIVAKKEKSDHAKPRKQKKNSYLHFSKSKVHAQNVERYSSLFSSGTSGHPRWGPVASPALQVALMGMT</sequence>
<dbReference type="RefSeq" id="XP_013419037.1">
    <property type="nucleotide sequence ID" value="XM_013563583.1"/>
</dbReference>
<reference evidence="4" key="1">
    <citation type="submission" date="2025-08" db="UniProtKB">
        <authorList>
            <consortium name="RefSeq"/>
        </authorList>
    </citation>
    <scope>IDENTIFICATION</scope>
    <source>
        <tissue evidence="4">Gonads</tissue>
    </source>
</reference>
<dbReference type="Proteomes" id="UP000085678">
    <property type="component" value="Unplaced"/>
</dbReference>
<feature type="region of interest" description="Disordered" evidence="2">
    <location>
        <begin position="379"/>
        <end position="400"/>
    </location>
</feature>
<feature type="region of interest" description="Disordered" evidence="2">
    <location>
        <begin position="91"/>
        <end position="169"/>
    </location>
</feature>
<dbReference type="GeneID" id="106179815"/>
<evidence type="ECO:0000256" key="1">
    <source>
        <dbReference type="SAM" id="Coils"/>
    </source>
</evidence>
<feature type="compositionally biased region" description="Basic and acidic residues" evidence="2">
    <location>
        <begin position="118"/>
        <end position="129"/>
    </location>
</feature>
<feature type="compositionally biased region" description="Basic residues" evidence="2">
    <location>
        <begin position="386"/>
        <end position="400"/>
    </location>
</feature>